<dbReference type="Gene3D" id="1.20.1070.10">
    <property type="entry name" value="Rhodopsin 7-helix transmembrane proteins"/>
    <property type="match status" value="1"/>
</dbReference>
<dbReference type="Proteomes" id="UP001626550">
    <property type="component" value="Unassembled WGS sequence"/>
</dbReference>
<dbReference type="AlphaFoldDB" id="A0ABD2PZJ3"/>
<accession>A0ABD2PZJ3</accession>
<feature type="transmembrane region" description="Helical" evidence="6">
    <location>
        <begin position="281"/>
        <end position="303"/>
    </location>
</feature>
<evidence type="ECO:0000313" key="9">
    <source>
        <dbReference type="Proteomes" id="UP001626550"/>
    </source>
</evidence>
<dbReference type="PANTHER" id="PTHR45698:SF1">
    <property type="entry name" value="TRACE AMINE-ASSOCIATED RECEPTOR 13C-LIKE"/>
    <property type="match status" value="1"/>
</dbReference>
<evidence type="ECO:0000256" key="5">
    <source>
        <dbReference type="RuleBase" id="RU000688"/>
    </source>
</evidence>
<feature type="transmembrane region" description="Helical" evidence="6">
    <location>
        <begin position="101"/>
        <end position="131"/>
    </location>
</feature>
<dbReference type="InterPro" id="IPR017452">
    <property type="entry name" value="GPCR_Rhodpsn_7TM"/>
</dbReference>
<feature type="transmembrane region" description="Helical" evidence="6">
    <location>
        <begin position="27"/>
        <end position="47"/>
    </location>
</feature>
<evidence type="ECO:0000313" key="8">
    <source>
        <dbReference type="EMBL" id="KAL3312528.1"/>
    </source>
</evidence>
<sequence length="388" mass="43829">MMNHSADCSAANFGVVDLFKGLSKIEITSLSIGIVGIIANLIVFITAKQSKFLQAKATFLVGHQALLNSFFCFISIITISIRLPTIPRLYTLRPISPYPVISLMICYLWVSRLLYWSIVSVSAHGLMIMALDRCLAVVRPVAYRSQKNIRNYAIIYAVDYALAFSLSPVIWLDTVHEQNCVCVSETHEGYALGLFGTKFYLIYGMLWLCYVFFLPVITMTICYSFTVYKFLGKEQIREYLIEHLPPTLTKIITHKEPTVKETPNAISEVVVQSNRRLVGQLLRAAISVTLLFGVASSVEAVRLAFRLRNAQPLIQVDATFDQIGQLLINFQALSPVIYCVLMRSFRVHMFHTVTFGFFKKFLKRQSSQGSSDVSLQPVTQTHSVFLIY</sequence>
<name>A0ABD2PZJ3_9PLAT</name>
<comment type="similarity">
    <text evidence="5">Belongs to the G-protein coupled receptor 1 family.</text>
</comment>
<feature type="transmembrane region" description="Helical" evidence="6">
    <location>
        <begin position="323"/>
        <end position="341"/>
    </location>
</feature>
<evidence type="ECO:0000256" key="3">
    <source>
        <dbReference type="ARBA" id="ARBA00022989"/>
    </source>
</evidence>
<dbReference type="Pfam" id="PF00001">
    <property type="entry name" value="7tm_1"/>
    <property type="match status" value="1"/>
</dbReference>
<proteinExistence type="inferred from homology"/>
<dbReference type="PANTHER" id="PTHR45698">
    <property type="entry name" value="TRACE AMINE-ASSOCIATED RECEPTOR 19N-RELATED"/>
    <property type="match status" value="1"/>
</dbReference>
<gene>
    <name evidence="8" type="ORF">Ciccas_008882</name>
</gene>
<keyword evidence="5" id="KW-0297">G-protein coupled receptor</keyword>
<keyword evidence="5" id="KW-0807">Transducer</keyword>
<keyword evidence="9" id="KW-1185">Reference proteome</keyword>
<comment type="caution">
    <text evidence="8">The sequence shown here is derived from an EMBL/GenBank/DDBJ whole genome shotgun (WGS) entry which is preliminary data.</text>
</comment>
<feature type="domain" description="G-protein coupled receptors family 1 profile" evidence="7">
    <location>
        <begin position="39"/>
        <end position="338"/>
    </location>
</feature>
<feature type="transmembrane region" description="Helical" evidence="6">
    <location>
        <begin position="200"/>
        <end position="228"/>
    </location>
</feature>
<evidence type="ECO:0000259" key="7">
    <source>
        <dbReference type="PROSITE" id="PS50262"/>
    </source>
</evidence>
<dbReference type="EMBL" id="JBJKFK010001663">
    <property type="protein sequence ID" value="KAL3312528.1"/>
    <property type="molecule type" value="Genomic_DNA"/>
</dbReference>
<evidence type="ECO:0000256" key="1">
    <source>
        <dbReference type="ARBA" id="ARBA00004370"/>
    </source>
</evidence>
<dbReference type="PROSITE" id="PS00237">
    <property type="entry name" value="G_PROTEIN_RECEP_F1_1"/>
    <property type="match status" value="1"/>
</dbReference>
<comment type="subcellular location">
    <subcellularLocation>
        <location evidence="1">Membrane</location>
    </subcellularLocation>
</comment>
<evidence type="ECO:0000256" key="6">
    <source>
        <dbReference type="SAM" id="Phobius"/>
    </source>
</evidence>
<dbReference type="GO" id="GO:0016020">
    <property type="term" value="C:membrane"/>
    <property type="evidence" value="ECO:0007669"/>
    <property type="project" value="UniProtKB-SubCell"/>
</dbReference>
<feature type="transmembrane region" description="Helical" evidence="6">
    <location>
        <begin position="152"/>
        <end position="171"/>
    </location>
</feature>
<keyword evidence="4 6" id="KW-0472">Membrane</keyword>
<evidence type="ECO:0000256" key="2">
    <source>
        <dbReference type="ARBA" id="ARBA00022692"/>
    </source>
</evidence>
<dbReference type="SUPFAM" id="SSF81321">
    <property type="entry name" value="Family A G protein-coupled receptor-like"/>
    <property type="match status" value="1"/>
</dbReference>
<feature type="transmembrane region" description="Helical" evidence="6">
    <location>
        <begin position="59"/>
        <end position="81"/>
    </location>
</feature>
<dbReference type="PRINTS" id="PR00237">
    <property type="entry name" value="GPCRRHODOPSN"/>
</dbReference>
<organism evidence="8 9">
    <name type="scientific">Cichlidogyrus casuarinus</name>
    <dbReference type="NCBI Taxonomy" id="1844966"/>
    <lineage>
        <taxon>Eukaryota</taxon>
        <taxon>Metazoa</taxon>
        <taxon>Spiralia</taxon>
        <taxon>Lophotrochozoa</taxon>
        <taxon>Platyhelminthes</taxon>
        <taxon>Monogenea</taxon>
        <taxon>Monopisthocotylea</taxon>
        <taxon>Dactylogyridea</taxon>
        <taxon>Ancyrocephalidae</taxon>
        <taxon>Cichlidogyrus</taxon>
    </lineage>
</organism>
<dbReference type="GO" id="GO:0004930">
    <property type="term" value="F:G protein-coupled receptor activity"/>
    <property type="evidence" value="ECO:0007669"/>
    <property type="project" value="UniProtKB-KW"/>
</dbReference>
<evidence type="ECO:0000256" key="4">
    <source>
        <dbReference type="ARBA" id="ARBA00023136"/>
    </source>
</evidence>
<reference evidence="8 9" key="1">
    <citation type="submission" date="2024-11" db="EMBL/GenBank/DDBJ databases">
        <title>Adaptive evolution of stress response genes in parasites aligns with host niche diversity.</title>
        <authorList>
            <person name="Hahn C."/>
            <person name="Resl P."/>
        </authorList>
    </citation>
    <scope>NUCLEOTIDE SEQUENCE [LARGE SCALE GENOMIC DNA]</scope>
    <source>
        <strain evidence="8">EGGRZ-B1_66</strain>
        <tissue evidence="8">Body</tissue>
    </source>
</reference>
<dbReference type="PROSITE" id="PS50262">
    <property type="entry name" value="G_PROTEIN_RECEP_F1_2"/>
    <property type="match status" value="1"/>
</dbReference>
<keyword evidence="5" id="KW-0675">Receptor</keyword>
<dbReference type="CDD" id="cd00637">
    <property type="entry name" value="7tm_classA_rhodopsin-like"/>
    <property type="match status" value="1"/>
</dbReference>
<keyword evidence="2 5" id="KW-0812">Transmembrane</keyword>
<protein>
    <recommendedName>
        <fullName evidence="7">G-protein coupled receptors family 1 profile domain-containing protein</fullName>
    </recommendedName>
</protein>
<dbReference type="InterPro" id="IPR000276">
    <property type="entry name" value="GPCR_Rhodpsn"/>
</dbReference>
<keyword evidence="3 6" id="KW-1133">Transmembrane helix</keyword>